<keyword evidence="1" id="KW-1133">Transmembrane helix</keyword>
<evidence type="ECO:0000313" key="2">
    <source>
        <dbReference type="EMBL" id="TDA39923.1"/>
    </source>
</evidence>
<sequence>MYFKLIKSKFILLVLSIFYDIIFIDKFWTNPKLFRAYIGLIGIVLIALSGILYFIEKNFFFYDISSLFGIIIILGTIMFIIGGFRRGISISFDINKSREYLMSLGTILCILSDIRQSSAIIEVIISFINSKKFILRNPEGIIQFAYDIWREALIRKGLSLSSPQIAKSSVIKTLSKS</sequence>
<proteinExistence type="predicted"/>
<dbReference type="EMBL" id="QNVI01000018">
    <property type="protein sequence ID" value="TDA39923.1"/>
    <property type="molecule type" value="Genomic_DNA"/>
</dbReference>
<keyword evidence="1" id="KW-0812">Transmembrane</keyword>
<protein>
    <submittedName>
        <fullName evidence="2">Uncharacterized protein</fullName>
    </submittedName>
</protein>
<keyword evidence="1" id="KW-0472">Membrane</keyword>
<comment type="caution">
    <text evidence="2">The sequence shown here is derived from an EMBL/GenBank/DDBJ whole genome shotgun (WGS) entry which is preliminary data.</text>
</comment>
<name>A0A523BG60_9CREN</name>
<reference evidence="2 3" key="1">
    <citation type="journal article" date="2019" name="Nat. Microbiol.">
        <title>Expanding anaerobic alkane metabolism in the domain of Archaea.</title>
        <authorList>
            <person name="Wang Y."/>
            <person name="Wegener G."/>
            <person name="Hou J."/>
            <person name="Wang F."/>
            <person name="Xiao X."/>
        </authorList>
    </citation>
    <scope>NUCLEOTIDE SEQUENCE [LARGE SCALE GENOMIC DNA]</scope>
    <source>
        <strain evidence="2">WYZ-LMO11</strain>
    </source>
</reference>
<dbReference type="Proteomes" id="UP000317265">
    <property type="component" value="Unassembled WGS sequence"/>
</dbReference>
<dbReference type="AlphaFoldDB" id="A0A523BG60"/>
<feature type="transmembrane region" description="Helical" evidence="1">
    <location>
        <begin position="6"/>
        <end position="24"/>
    </location>
</feature>
<evidence type="ECO:0000256" key="1">
    <source>
        <dbReference type="SAM" id="Phobius"/>
    </source>
</evidence>
<accession>A0A523BG60</accession>
<organism evidence="2 3">
    <name type="scientific">Thermoproteota archaeon</name>
    <dbReference type="NCBI Taxonomy" id="2056631"/>
    <lineage>
        <taxon>Archaea</taxon>
        <taxon>Thermoproteota</taxon>
    </lineage>
</organism>
<evidence type="ECO:0000313" key="3">
    <source>
        <dbReference type="Proteomes" id="UP000317265"/>
    </source>
</evidence>
<feature type="transmembrane region" description="Helical" evidence="1">
    <location>
        <begin position="36"/>
        <end position="55"/>
    </location>
</feature>
<gene>
    <name evidence="2" type="ORF">DSO09_01615</name>
</gene>
<feature type="transmembrane region" description="Helical" evidence="1">
    <location>
        <begin position="61"/>
        <end position="84"/>
    </location>
</feature>